<dbReference type="PANTHER" id="PTHR42852">
    <property type="entry name" value="THIOL:DISULFIDE INTERCHANGE PROTEIN DSBE"/>
    <property type="match status" value="1"/>
</dbReference>
<dbReference type="Pfam" id="PF00578">
    <property type="entry name" value="AhpC-TSA"/>
    <property type="match status" value="1"/>
</dbReference>
<gene>
    <name evidence="3" type="ORF">JYP50_17905</name>
</gene>
<feature type="chain" id="PRO_5036791791" evidence="1">
    <location>
        <begin position="22"/>
        <end position="140"/>
    </location>
</feature>
<reference evidence="3" key="1">
    <citation type="submission" date="2021-02" db="EMBL/GenBank/DDBJ databases">
        <title>PHA producing bacteria isolated from coastal sediment in Guangdong, Shenzhen.</title>
        <authorList>
            <person name="Zheng W."/>
            <person name="Yu S."/>
            <person name="Huang Y."/>
        </authorList>
    </citation>
    <scope>NUCLEOTIDE SEQUENCE</scope>
    <source>
        <strain evidence="3">TN14-10</strain>
    </source>
</reference>
<dbReference type="CDD" id="cd02966">
    <property type="entry name" value="TlpA_like_family"/>
    <property type="match status" value="1"/>
</dbReference>
<dbReference type="GO" id="GO:0016209">
    <property type="term" value="F:antioxidant activity"/>
    <property type="evidence" value="ECO:0007669"/>
    <property type="project" value="InterPro"/>
</dbReference>
<feature type="signal peptide" evidence="1">
    <location>
        <begin position="1"/>
        <end position="21"/>
    </location>
</feature>
<dbReference type="Gene3D" id="3.40.30.10">
    <property type="entry name" value="Glutaredoxin"/>
    <property type="match status" value="1"/>
</dbReference>
<sequence length="140" mass="14876">MRNLFAAAAIALLAACGEAPAPGNHPTLESLRGQWVVVNYWAKWCKPCIEEIPELNRLDREHDDIAVLGVNYDGLTGEALTAQVQELGVDFPTVADPAAQLGSPRPTVLPTSLILDPKGQLVDTLVGPQTADTLLAAIRG</sequence>
<comment type="caution">
    <text evidence="3">The sequence shown here is derived from an EMBL/GenBank/DDBJ whole genome shotgun (WGS) entry which is preliminary data.</text>
</comment>
<evidence type="ECO:0000259" key="2">
    <source>
        <dbReference type="PROSITE" id="PS51352"/>
    </source>
</evidence>
<dbReference type="InterPro" id="IPR000866">
    <property type="entry name" value="AhpC/TSA"/>
</dbReference>
<keyword evidence="1" id="KW-0732">Signal</keyword>
<dbReference type="AlphaFoldDB" id="A0A939ILK3"/>
<evidence type="ECO:0000313" key="4">
    <source>
        <dbReference type="Proteomes" id="UP000664303"/>
    </source>
</evidence>
<protein>
    <submittedName>
        <fullName evidence="3">TlpA family protein disulfide reductase</fullName>
    </submittedName>
</protein>
<keyword evidence="4" id="KW-1185">Reference proteome</keyword>
<dbReference type="PROSITE" id="PS51352">
    <property type="entry name" value="THIOREDOXIN_2"/>
    <property type="match status" value="1"/>
</dbReference>
<dbReference type="GO" id="GO:0016491">
    <property type="term" value="F:oxidoreductase activity"/>
    <property type="evidence" value="ECO:0007669"/>
    <property type="project" value="InterPro"/>
</dbReference>
<feature type="domain" description="Thioredoxin" evidence="2">
    <location>
        <begin position="1"/>
        <end position="140"/>
    </location>
</feature>
<dbReference type="Proteomes" id="UP000664303">
    <property type="component" value="Unassembled WGS sequence"/>
</dbReference>
<dbReference type="InterPro" id="IPR013766">
    <property type="entry name" value="Thioredoxin_domain"/>
</dbReference>
<dbReference type="SUPFAM" id="SSF52833">
    <property type="entry name" value="Thioredoxin-like"/>
    <property type="match status" value="1"/>
</dbReference>
<dbReference type="PANTHER" id="PTHR42852:SF13">
    <property type="entry name" value="PROTEIN DIPZ"/>
    <property type="match status" value="1"/>
</dbReference>
<dbReference type="PROSITE" id="PS51257">
    <property type="entry name" value="PROKAR_LIPOPROTEIN"/>
    <property type="match status" value="1"/>
</dbReference>
<accession>A0A939ILK3</accession>
<dbReference type="InterPro" id="IPR036249">
    <property type="entry name" value="Thioredoxin-like_sf"/>
</dbReference>
<dbReference type="InterPro" id="IPR050553">
    <property type="entry name" value="Thioredoxin_ResA/DsbE_sf"/>
</dbReference>
<evidence type="ECO:0000313" key="3">
    <source>
        <dbReference type="EMBL" id="MBN7798481.1"/>
    </source>
</evidence>
<proteinExistence type="predicted"/>
<organism evidence="3 4">
    <name type="scientific">Parahaliea mediterranea</name>
    <dbReference type="NCBI Taxonomy" id="651086"/>
    <lineage>
        <taxon>Bacteria</taxon>
        <taxon>Pseudomonadati</taxon>
        <taxon>Pseudomonadota</taxon>
        <taxon>Gammaproteobacteria</taxon>
        <taxon>Cellvibrionales</taxon>
        <taxon>Halieaceae</taxon>
        <taxon>Parahaliea</taxon>
    </lineage>
</organism>
<dbReference type="EMBL" id="JAFKCZ010000015">
    <property type="protein sequence ID" value="MBN7798481.1"/>
    <property type="molecule type" value="Genomic_DNA"/>
</dbReference>
<dbReference type="RefSeq" id="WP_206561930.1">
    <property type="nucleotide sequence ID" value="NZ_JAFKCZ010000015.1"/>
</dbReference>
<evidence type="ECO:0000256" key="1">
    <source>
        <dbReference type="SAM" id="SignalP"/>
    </source>
</evidence>
<name>A0A939ILK3_9GAMM</name>